<feature type="compositionally biased region" description="Polar residues" evidence="2">
    <location>
        <begin position="2347"/>
        <end position="2363"/>
    </location>
</feature>
<dbReference type="EMBL" id="LC738879">
    <property type="protein sequence ID" value="BDT62916.1"/>
    <property type="molecule type" value="Genomic_DNA"/>
</dbReference>
<feature type="compositionally biased region" description="Basic and acidic residues" evidence="2">
    <location>
        <begin position="2337"/>
        <end position="2346"/>
    </location>
</feature>
<protein>
    <submittedName>
        <fullName evidence="3">Uncharacterized protein</fullName>
    </submittedName>
</protein>
<keyword evidence="1" id="KW-0175">Coiled coil</keyword>
<evidence type="ECO:0000256" key="1">
    <source>
        <dbReference type="SAM" id="Coils"/>
    </source>
</evidence>
<proteinExistence type="predicted"/>
<feature type="coiled-coil region" evidence="1">
    <location>
        <begin position="1992"/>
        <end position="2022"/>
    </location>
</feature>
<feature type="compositionally biased region" description="Basic residues" evidence="2">
    <location>
        <begin position="511"/>
        <end position="525"/>
    </location>
</feature>
<evidence type="ECO:0000256" key="2">
    <source>
        <dbReference type="SAM" id="MobiDB-lite"/>
    </source>
</evidence>
<evidence type="ECO:0000313" key="3">
    <source>
        <dbReference type="EMBL" id="BDT62916.1"/>
    </source>
</evidence>
<name>A0A9C7BWL8_9VIRU</name>
<feature type="region of interest" description="Disordered" evidence="2">
    <location>
        <begin position="46"/>
        <end position="69"/>
    </location>
</feature>
<feature type="region of interest" description="Disordered" evidence="2">
    <location>
        <begin position="2318"/>
        <end position="2363"/>
    </location>
</feature>
<feature type="region of interest" description="Disordered" evidence="2">
    <location>
        <begin position="84"/>
        <end position="122"/>
    </location>
</feature>
<feature type="compositionally biased region" description="Polar residues" evidence="2">
    <location>
        <begin position="247"/>
        <end position="265"/>
    </location>
</feature>
<feature type="region of interest" description="Disordered" evidence="2">
    <location>
        <begin position="184"/>
        <end position="210"/>
    </location>
</feature>
<reference evidence="3" key="1">
    <citation type="submission" date="2022-10" db="EMBL/GenBank/DDBJ databases">
        <title>Genome sequences of endogenous nimaviruses in decapod crustaceans.</title>
        <authorList>
            <person name="Kawato S."/>
            <person name="Nozaki R."/>
            <person name="Kondo H."/>
            <person name="Hirono I."/>
        </authorList>
    </citation>
    <scope>NUCLEOTIDE SEQUENCE</scope>
    <source>
        <strain evidence="3">Ube2021</strain>
    </source>
</reference>
<sequence>MSKGKKRNFVNDIAKKIVNKYKRNQNVQTVYFNNKNRGDYKIKIDGNKNKEERMESSPVRTSGLDENYDSENIDLDKSKICNLQEEAPNIKKQISNNRPITNEEENDDNKQNSTVKNESNTSKENGLLIDKIDTVIKNVVEKSDNRQYIKGSSRKRRTSKENGLLIDKIDTVIKNVVEKSDNRQYIKGSSRKRRSELNDEEESEIKRRKTLNDISQNDKISSNGIVDISNRVDINNDGDKNDNKYNTTRNQELNITKQQEPNSRVSTDDNDGDKNDNKYNTTINQELNITKQQEPNSRVSTDDNDGDKNDNKYNTTRNQELMATDEQEPNSRVSTDDNDGDKNDNKYNTTRNQELNITKQQEPNSRVSTDDNDGDKNDNKYNTTRNQELNITKQQEPNSRVSTDDNDGDKNDNKYNTTRNQELMATDEQEPNSRAYIDNNDDIVMKDEEKLHNNGLDIYDKTCDRKDLQKERKLKPNDKDKIYNKLKKPCLPTRKKILLTMQKKLNDTKIKGKQKTKNKIKKKTSKGVSQLDRMKRKKEMRRGIKINTSSKDDNKDPIKKVKTTKLNDIPTNGTKKTVQLHKKKKEKGKRRNIDINTDKVNIRKLNIIEIDENKDSDTTTGNSKETYNNNDSNKYKLYYDNINNTEHYIKEETAIYKSFITHSKLNSFYFDNGVKMERNNGLYTSNIDDYEKVHLNPGLICYNIDRLSFNIIEEISNALNITAVIPAFLGYIFNQVTDDCGFQEKGCIKIYNDNLIPNHPNNYITKIEIICNSFIWRSVLLFYCILTYDKNYDIEDVSIKRLYTNNPNYLYTAGIKLVEEIKKIIHISNNDDKDSHYSYLCICILNQLYQEVCNAKNENDMTIRDTIFTRDYENNIIIRAKDSFNSNLTCLHSLLYNPNLLFVKSVDDVAFLFVYSVGAANHFIAIIIWYTKYEKKVKLEKIKIGIFNTHIGDNKNNAPSTMVTSTKQIIKDINVNLVGLSEVQDYHTFKINQQHISINYNDLLKILSFNNIQCFSPLINQIVIDTDIVTANIDKQFPFQYITENVYKCSKVICNKILSETKFINIATGNGIDNLYQSHQIFQKIITIKGIRSIQSGLIPIISKDKITGYFLISGTLHSRLKDDIFPGYATFNRAFNPIPKNMDSFLLSCFTIDPTVDEAWCYTKTVVTYIKDMVINLIINNLINNENDMIMLAKKVDNNALSFDDVFTYENLSSNFRYHQFKEVLSFYKESINDKPLKQKLDYILKDDKTFNIEKQIEIIIDKLFSIFRKNNCIENNMKIIGETFLSLCSLIDFRNDDMDNTFRVEGEDRLDNVNECLSTPQDNKYNILNRFREYLHSYFLQLWCCLENFLVEYNVLNILDFNVVSFVIFLYASSLTELFTIYSSQKLFNRYYQWGYGLFDMTCKASCLISNHLRDLVALSNRNLTYNLGKSYILLDEISSALGAFPYFMQDSYFGEDQFKYKQEFKKHILEFNHRTEINKPLHEKSNDSIFQLFHIENNNNNTLNTDYINVWKGKQYNRQIEEQIQFGSSNIVYNENENTYINLSKNPWDIRREHIEYKQNVWGKKIIDDIKAAYNQYHASTITNICNTNNDGVINMGETPCNSELKNISENKELRENEKYKTFAMPDESLDEMDPIMLHLKNEKHINGTYENYINDPTWNEVINKIKNLSIYVNHIDKTSEFMTKIIDIVDILLKVKWPNSSETLLKTIEISSTLLSNLKSDADILPSKNKKLVLISVDEIMGTLNFIYKKWNSGINSCKTNDIFQLDDIHRQEYLNEFISRCSSKCMEIDQYVSNKAIVLNANSIEMSNISESDDRMHENEKSYALEIDRISNIKKHRQNRRSAIIKDRQMTKNAGKRHKPLNITKTKYPNVSKIENIDGKDNTKNINIIPISPNLPNNSTVVNDSRIEDNTFPPTTLVDSSKNTNGDIKIYIRSLSDGIEIVDDLISKHITEINNMRQNYIFQINSLYTCCNPEILKELEPSIKTLYSKCNDVIKDLEKMREDNEQNRESLNKAKELNTYQSPDTVDLNIVKHRVELVRSNIPTYTQTAIREINEIYHILQAKHNQYEQGYKNENYNEKPIDMVNIQNLNENHFHNNGVNTSPNITEPKVDMNGAYNFNRREDENPQNVLNPSQILPQESPATLSYKNSDQNNVNRYTNNEIPISSQSQIMHRSLRYIKRGRRKSKLQNRQNINQQTRINQVPLQSTSHYDHNNDNIKNTANNHYNKSIYTSNPSPLYQYQSPSLPVTNTINSTEQPNLQKTLTTPNNTTEECNEMEWEMTNNSPVNNYLHSSRCNKEKIQEHVHDLNKMVTNKDPHTSSTMISVQPPINFNDKKDEKKTSYETPHTYTSNPSTLYQYQSPSLPVTNTINSTEQPNLQKTLTTPKNTTEESNEMEWDMTKNYPVNNYLQSNRCNKEKIEKHVHNLNKMVTNKDPHTSSTMILVKNPIDFNDKRDEKKPSYETPHMYCNHRDGLDMNMTNDYLKGLYFKHTIYYHHPLYYTHLFTIKSEQTHLSRIDKGTIREKNTRELIVDIESSLCLLTKENEFLLTNETVVNDIALNLYFSLRRCLIEINFKDPGALSIINNVLLMKNSKCNDKYSKDTTPHIRYSSTPDFINSLIFNCIYHDTILVSNIATIVLSTYDTLIKNKNDINNIFNTIVIGLMTSLDILRDRSLISQSKCGIHAVEESIDLANRIIGLIFGFLPYKTPTKSVWRKYKICYQMPFIFIIIECINNLLLVIINRIKHLREALINNDLLKRSIPCLGCIIISKKDNYNFHSLDYLLLGMIDVVRNVKQSFKVIFYNIFLYLCSLSGNNNFDIGDDQQYSILDINITDILPKIMTLYPFTGINNQKNEEDGSIFINVSLKHMANSDRLNIPQVFLENSEFRLSLKLNEEIIDNDNINNNLHINDGNVKNIYLGVRCLYVTKPPSSPNTGRLQITNLALLPEYPIPGVFNNKDIINLVLSKVPPTKADKDELPKDTYLTTFSNKPIIKNKEIAKNVFLTIKNIGGISSIEKLIKVRDKTMNILKTPQDVLVYGGSMSIPLQYEQNIKNNSHNYNQPIKWDKNFQINSRVASPSTILSGKPNNKIKHNVKSTDILVPSILNPLLIKQDLENTLGEYNDNKRYFKQIPRSCGALYMFY</sequence>
<feature type="compositionally biased region" description="Polar residues" evidence="2">
    <location>
        <begin position="383"/>
        <end position="401"/>
    </location>
</feature>
<feature type="compositionally biased region" description="Polar residues" evidence="2">
    <location>
        <begin position="2323"/>
        <end position="2334"/>
    </location>
</feature>
<feature type="compositionally biased region" description="Polar residues" evidence="2">
    <location>
        <begin position="281"/>
        <end position="299"/>
    </location>
</feature>
<accession>A0A9C7BWL8</accession>
<organism evidence="3">
    <name type="scientific">Trachysalambria curvirostris majanivirus</name>
    <dbReference type="NCBI Taxonomy" id="2984281"/>
    <lineage>
        <taxon>Viruses</taxon>
        <taxon>Viruses incertae sedis</taxon>
        <taxon>Naldaviricetes</taxon>
        <taxon>Nimaviridae</taxon>
    </lineage>
</organism>
<feature type="compositionally biased region" description="Polar residues" evidence="2">
    <location>
        <begin position="349"/>
        <end position="367"/>
    </location>
</feature>
<feature type="region of interest" description="Disordered" evidence="2">
    <location>
        <begin position="230"/>
        <end position="434"/>
    </location>
</feature>
<feature type="compositionally biased region" description="Basic and acidic residues" evidence="2">
    <location>
        <begin position="46"/>
        <end position="55"/>
    </location>
</feature>
<feature type="region of interest" description="Disordered" evidence="2">
    <location>
        <begin position="509"/>
        <end position="539"/>
    </location>
</feature>
<feature type="compositionally biased region" description="Polar residues" evidence="2">
    <location>
        <begin position="111"/>
        <end position="122"/>
    </location>
</feature>